<evidence type="ECO:0008006" key="4">
    <source>
        <dbReference type="Google" id="ProtNLM"/>
    </source>
</evidence>
<protein>
    <recommendedName>
        <fullName evidence="4">SPOR domain-containing protein</fullName>
    </recommendedName>
</protein>
<keyword evidence="1" id="KW-0812">Transmembrane</keyword>
<reference evidence="2" key="1">
    <citation type="submission" date="2022-10" db="EMBL/GenBank/DDBJ databases">
        <authorList>
            <person name="Yu W.X."/>
        </authorList>
    </citation>
    <scope>NUCLEOTIDE SEQUENCE</scope>
    <source>
        <strain evidence="2">D04</strain>
    </source>
</reference>
<proteinExistence type="predicted"/>
<evidence type="ECO:0000313" key="2">
    <source>
        <dbReference type="EMBL" id="MCW3805286.1"/>
    </source>
</evidence>
<keyword evidence="3" id="KW-1185">Reference proteome</keyword>
<dbReference type="EMBL" id="JAPDPI010000009">
    <property type="protein sequence ID" value="MCW3805286.1"/>
    <property type="molecule type" value="Genomic_DNA"/>
</dbReference>
<accession>A0AAE3MCH8</accession>
<sequence>MTAQEIEFENRKEKLRQDAVFKEVQRLRKINRSQSSKIAKLRKAMYFQILFFISLLVVFLLKGMISFGGAASNEELAAFKLKYNDLKNANKSLDDSIEVYKSRITQITDKNMVDRNETGLRFRVQIGAFKEINLNDFSTNLVAINQETYDSINQYTIGVFKNYEKAKVFLEDIKRMGFNDSFIISTKNGRRIPIDKLSKEELYPNLKNPVD</sequence>
<dbReference type="Proteomes" id="UP001207408">
    <property type="component" value="Unassembled WGS sequence"/>
</dbReference>
<evidence type="ECO:0000313" key="3">
    <source>
        <dbReference type="Proteomes" id="UP001207408"/>
    </source>
</evidence>
<name>A0AAE3MCH8_9BACT</name>
<keyword evidence="1" id="KW-1133">Transmembrane helix</keyword>
<dbReference type="AlphaFoldDB" id="A0AAE3MCH8"/>
<feature type="transmembrane region" description="Helical" evidence="1">
    <location>
        <begin position="44"/>
        <end position="65"/>
    </location>
</feature>
<keyword evidence="1" id="KW-0472">Membrane</keyword>
<gene>
    <name evidence="2" type="ORF">OM074_06580</name>
</gene>
<evidence type="ECO:0000256" key="1">
    <source>
        <dbReference type="SAM" id="Phobius"/>
    </source>
</evidence>
<dbReference type="RefSeq" id="WP_301198616.1">
    <property type="nucleotide sequence ID" value="NZ_JAPDPI010000009.1"/>
</dbReference>
<comment type="caution">
    <text evidence="2">The sequence shown here is derived from an EMBL/GenBank/DDBJ whole genome shotgun (WGS) entry which is preliminary data.</text>
</comment>
<organism evidence="2 3">
    <name type="scientific">Plebeiibacterium marinum</name>
    <dbReference type="NCBI Taxonomy" id="2992111"/>
    <lineage>
        <taxon>Bacteria</taxon>
        <taxon>Pseudomonadati</taxon>
        <taxon>Bacteroidota</taxon>
        <taxon>Bacteroidia</taxon>
        <taxon>Marinilabiliales</taxon>
        <taxon>Marinilabiliaceae</taxon>
        <taxon>Plebeiibacterium</taxon>
    </lineage>
</organism>